<dbReference type="InterPro" id="IPR051697">
    <property type="entry name" value="Patched_domain-protein"/>
</dbReference>
<evidence type="ECO:0000256" key="7">
    <source>
        <dbReference type="SAM" id="Phobius"/>
    </source>
</evidence>
<dbReference type="Gene3D" id="1.20.1640.10">
    <property type="entry name" value="Multidrug efflux transporter AcrB transmembrane domain"/>
    <property type="match status" value="1"/>
</dbReference>
<evidence type="ECO:0000256" key="2">
    <source>
        <dbReference type="ARBA" id="ARBA00005585"/>
    </source>
</evidence>
<dbReference type="GO" id="GO:0006897">
    <property type="term" value="P:endocytosis"/>
    <property type="evidence" value="ECO:0007669"/>
    <property type="project" value="TreeGrafter"/>
</dbReference>
<dbReference type="PROSITE" id="PS50156">
    <property type="entry name" value="SSD"/>
    <property type="match status" value="1"/>
</dbReference>
<evidence type="ECO:0000256" key="5">
    <source>
        <dbReference type="ARBA" id="ARBA00023136"/>
    </source>
</evidence>
<dbReference type="GO" id="GO:0005886">
    <property type="term" value="C:plasma membrane"/>
    <property type="evidence" value="ECO:0007669"/>
    <property type="project" value="TreeGrafter"/>
</dbReference>
<organism evidence="9">
    <name type="scientific">Heligmosomoides polygyrus</name>
    <name type="common">Parasitic roundworm</name>
    <dbReference type="NCBI Taxonomy" id="6339"/>
    <lineage>
        <taxon>Eukaryota</taxon>
        <taxon>Metazoa</taxon>
        <taxon>Ecdysozoa</taxon>
        <taxon>Nematoda</taxon>
        <taxon>Chromadorea</taxon>
        <taxon>Rhabditida</taxon>
        <taxon>Rhabditina</taxon>
        <taxon>Rhabditomorpha</taxon>
        <taxon>Strongyloidea</taxon>
        <taxon>Heligmosomidae</taxon>
        <taxon>Heligmosomoides</taxon>
    </lineage>
</organism>
<dbReference type="WBParaSite" id="HPBE_0001574501-mRNA-1">
    <property type="protein sequence ID" value="HPBE_0001574501-mRNA-1"/>
    <property type="gene ID" value="HPBE_0001574501"/>
</dbReference>
<keyword evidence="6" id="KW-0325">Glycoprotein</keyword>
<dbReference type="SUPFAM" id="SSF82866">
    <property type="entry name" value="Multidrug efflux transporter AcrB transmembrane domain"/>
    <property type="match status" value="1"/>
</dbReference>
<evidence type="ECO:0000259" key="8">
    <source>
        <dbReference type="PROSITE" id="PS50156"/>
    </source>
</evidence>
<reference evidence="9 10" key="1">
    <citation type="submission" date="2018-11" db="EMBL/GenBank/DDBJ databases">
        <authorList>
            <consortium name="Pathogen Informatics"/>
        </authorList>
    </citation>
    <scope>NUCLEOTIDE SEQUENCE [LARGE SCALE GENOMIC DNA]</scope>
</reference>
<evidence type="ECO:0000313" key="9">
    <source>
        <dbReference type="EMBL" id="VDP03780.1"/>
    </source>
</evidence>
<evidence type="ECO:0000256" key="6">
    <source>
        <dbReference type="ARBA" id="ARBA00023180"/>
    </source>
</evidence>
<feature type="transmembrane region" description="Helical" evidence="7">
    <location>
        <begin position="228"/>
        <end position="250"/>
    </location>
</feature>
<feature type="transmembrane region" description="Helical" evidence="7">
    <location>
        <begin position="256"/>
        <end position="280"/>
    </location>
</feature>
<dbReference type="GO" id="GO:0030659">
    <property type="term" value="C:cytoplasmic vesicle membrane"/>
    <property type="evidence" value="ECO:0007669"/>
    <property type="project" value="TreeGrafter"/>
</dbReference>
<reference evidence="11" key="2">
    <citation type="submission" date="2019-09" db="UniProtKB">
        <authorList>
            <consortium name="WormBaseParasite"/>
        </authorList>
    </citation>
    <scope>IDENTIFICATION</scope>
</reference>
<feature type="transmembrane region" description="Helical" evidence="7">
    <location>
        <begin position="292"/>
        <end position="316"/>
    </location>
</feature>
<dbReference type="EMBL" id="UZAH01029020">
    <property type="protein sequence ID" value="VDP03780.1"/>
    <property type="molecule type" value="Genomic_DNA"/>
</dbReference>
<dbReference type="Proteomes" id="UP000050761">
    <property type="component" value="Unassembled WGS sequence"/>
</dbReference>
<dbReference type="InterPro" id="IPR003392">
    <property type="entry name" value="PTHD_SSD"/>
</dbReference>
<keyword evidence="5 7" id="KW-0472">Membrane</keyword>
<dbReference type="Pfam" id="PF02460">
    <property type="entry name" value="Patched"/>
    <property type="match status" value="1"/>
</dbReference>
<feature type="transmembrane region" description="Helical" evidence="7">
    <location>
        <begin position="197"/>
        <end position="216"/>
    </location>
</feature>
<name>A0A3P8AIM2_HELPZ</name>
<keyword evidence="10" id="KW-1185">Reference proteome</keyword>
<evidence type="ECO:0000313" key="10">
    <source>
        <dbReference type="Proteomes" id="UP000050761"/>
    </source>
</evidence>
<feature type="domain" description="SSD" evidence="8">
    <location>
        <begin position="198"/>
        <end position="353"/>
    </location>
</feature>
<accession>A0A3P8AIM2</accession>
<keyword evidence="4 7" id="KW-1133">Transmembrane helix</keyword>
<evidence type="ECO:0000313" key="11">
    <source>
        <dbReference type="WBParaSite" id="HPBE_0001574501-mRNA-1"/>
    </source>
</evidence>
<evidence type="ECO:0000256" key="1">
    <source>
        <dbReference type="ARBA" id="ARBA00004141"/>
    </source>
</evidence>
<dbReference type="GO" id="GO:0018996">
    <property type="term" value="P:molting cycle, collagen and cuticulin-based cuticle"/>
    <property type="evidence" value="ECO:0007669"/>
    <property type="project" value="TreeGrafter"/>
</dbReference>
<feature type="transmembrane region" description="Helical" evidence="7">
    <location>
        <begin position="328"/>
        <end position="356"/>
    </location>
</feature>
<dbReference type="InterPro" id="IPR000731">
    <property type="entry name" value="SSD"/>
</dbReference>
<protein>
    <submittedName>
        <fullName evidence="11">SSD domain-containing protein</fullName>
    </submittedName>
</protein>
<feature type="transmembrane region" description="Helical" evidence="7">
    <location>
        <begin position="643"/>
        <end position="666"/>
    </location>
</feature>
<dbReference type="PANTHER" id="PTHR10796">
    <property type="entry name" value="PATCHED-RELATED"/>
    <property type="match status" value="1"/>
</dbReference>
<evidence type="ECO:0000256" key="4">
    <source>
        <dbReference type="ARBA" id="ARBA00022989"/>
    </source>
</evidence>
<keyword evidence="3 7" id="KW-0812">Transmembrane</keyword>
<evidence type="ECO:0000256" key="3">
    <source>
        <dbReference type="ARBA" id="ARBA00022692"/>
    </source>
</evidence>
<gene>
    <name evidence="9" type="ORF">HPBE_LOCUS15742</name>
</gene>
<dbReference type="AlphaFoldDB" id="A0A3P8AIM2"/>
<proteinExistence type="inferred from homology"/>
<comment type="similarity">
    <text evidence="2">Belongs to the patched family.</text>
</comment>
<dbReference type="PANTHER" id="PTHR10796:SF104">
    <property type="entry name" value="SSD DOMAIN-CONTAINING PROTEIN"/>
    <property type="match status" value="1"/>
</dbReference>
<dbReference type="OrthoDB" id="6510177at2759"/>
<sequence>MFYSLGLAIGTHPWRFIAGLLLLTAVSSSGFLRFHQVMIESRDNGSLLRTDHRNQMWDLVDEISNRISTQDSSGRPLTYKEMCEPYCAKNDAFLALLKLYNQNFSRIDVSFFVTISKLKVTGNFIAFQITYPTMDILGKQIFIAGNVYGVSFINNTKTLDGFHTAVLRFYMVYPEMKPLLNWEEKVGAVRNMGTKSAPLLSIALAVLMMFLMLCSFRHKRRESKPFEALLGGLTPLLAGVTTVGIVSATGLAFQSIVVSTLFLILAIGIDDVFIMLAAWHRTERTMDTRKRVAEMVQVAGCSMTVTSITNVISFGNGVLSNTPALQTFAIYSVVASIVCYLYQLILFPSILALTAYKESKQFDDGKGLELFFTLKMNSYIRCIPEEIPLIKRAGEFHDRSWKVLARIVGKPWMQLSTLMASFLKMIQWVLLAYWTVTYYGISIVKTDLSVQNLAPRDARIVQFKVRYDQVIKDMQTAAIVVTTPGDLRDPKRLRDVESMIKDYETASYSYGSESTFCFLRAYKDFLMFHEGEDEDQNITFSYKHILSFLESDTYWKATMRINDTACALNEPECLSSFLFTIGFTTLVRYNEMFPLIQEWRSIGRKYSDLGVYAYSERSTYADQTDALGTVIWQTLFSEVICMGISFIIFIPDIVSIVAAMFSLLSVNLGTPREKLEDALLNIGWPTMQGGLSTMFALMPILIKPSYLGMVFLKVGVVDEI</sequence>
<comment type="subcellular location">
    <subcellularLocation>
        <location evidence="1">Membrane</location>
        <topology evidence="1">Multi-pass membrane protein</topology>
    </subcellularLocation>
</comment>